<dbReference type="Pfam" id="PF00560">
    <property type="entry name" value="LRR_1"/>
    <property type="match status" value="2"/>
</dbReference>
<sequence>MGSYWMQYLDLSANMFSGNPPNLVQAPNLISLNISHNRFYGSLILSTSLSSLSGFDVACNSLVGSLPSWSNSYSLKFVNVSCGNLFSGSVPPFSSLSYNYLTTLDLSDQALTGTLSSILGQVLSEGSSGIGMTALLVGGNYFSGIIPNFLTWPQLERFNVSGNNLSGTIATVGSLPSNLWSIDVSNNNVVAGSIPIPYCSSGAAPQLQHYLLGGDAHSFTGSLPTTLSTTFPNLARFSLSGSFLTTMPYLWLAGSAAWKSLTTLSLRKCEFSGTFPTPLASTQITWLDFSRNQLNGTLPADLPSYAPLLVTLNFGENGFTGQLPANWSNLAHLEHLDAHSCLLNGTIPAALSATLQTLILYNNSFVSTTSLSNVSADSNHPTESLNWWSSLMNLRQLDISANKLTTLPLVTNTNFSKLSILNMSDNRITSTLPTSWGTSLSNISALNVSRNYFFGGVPEAWGEKLALLRVFDASSNNLNSSQASLLLSLRWNVQVLRLQHNNFTGVLNSILVLSPALTDVDISYNQLTGYLPLQLLSSAGSLNYLQLQGNAFEGDLPRLWGQGNLSSLKLLNLSLNSLSGPIPVSWGTFLQRGNLSTDLCNNNICGPVPKQLRSFQTVVGGWFHRCGGAPKKRHRMLLLHKRSHQHSHFLQALQDTHGSVNDTLHSAQCLH</sequence>
<gene>
    <name evidence="1" type="ORF">BSAL_22785</name>
</gene>
<dbReference type="PANTHER" id="PTHR48054">
    <property type="entry name" value="RECEPTOR KINASE-LIKE PROTEIN XA21"/>
    <property type="match status" value="1"/>
</dbReference>
<dbReference type="PANTHER" id="PTHR48054:SF82">
    <property type="entry name" value="LRR RECEPTOR-LIKE SERINE_THREONINE-PROTEIN KINASE FLS2"/>
    <property type="match status" value="1"/>
</dbReference>
<dbReference type="VEuPathDB" id="TriTrypDB:BSAL_22785"/>
<dbReference type="AlphaFoldDB" id="A0A0S4KJA7"/>
<keyword evidence="2" id="KW-1185">Reference proteome</keyword>
<dbReference type="InterPro" id="IPR032675">
    <property type="entry name" value="LRR_dom_sf"/>
</dbReference>
<organism evidence="1 2">
    <name type="scientific">Bodo saltans</name>
    <name type="common">Flagellated protozoan</name>
    <dbReference type="NCBI Taxonomy" id="75058"/>
    <lineage>
        <taxon>Eukaryota</taxon>
        <taxon>Discoba</taxon>
        <taxon>Euglenozoa</taxon>
        <taxon>Kinetoplastea</taxon>
        <taxon>Metakinetoplastina</taxon>
        <taxon>Eubodonida</taxon>
        <taxon>Bodonidae</taxon>
        <taxon>Bodo</taxon>
    </lineage>
</organism>
<dbReference type="Gene3D" id="3.80.10.10">
    <property type="entry name" value="Ribonuclease Inhibitor"/>
    <property type="match status" value="3"/>
</dbReference>
<dbReference type="PROSITE" id="PS51450">
    <property type="entry name" value="LRR"/>
    <property type="match status" value="1"/>
</dbReference>
<dbReference type="InterPro" id="IPR052592">
    <property type="entry name" value="LRR-RLK"/>
</dbReference>
<accession>A0A0S4KJA7</accession>
<protein>
    <submittedName>
        <fullName evidence="1">GP46-like surface antigen, putative</fullName>
    </submittedName>
</protein>
<reference evidence="2" key="1">
    <citation type="submission" date="2015-09" db="EMBL/GenBank/DDBJ databases">
        <authorList>
            <consortium name="Pathogen Informatics"/>
        </authorList>
    </citation>
    <scope>NUCLEOTIDE SEQUENCE [LARGE SCALE GENOMIC DNA]</scope>
    <source>
        <strain evidence="2">Lake Konstanz</strain>
    </source>
</reference>
<evidence type="ECO:0000313" key="2">
    <source>
        <dbReference type="Proteomes" id="UP000051952"/>
    </source>
</evidence>
<dbReference type="OrthoDB" id="1728874at2759"/>
<dbReference type="Proteomes" id="UP000051952">
    <property type="component" value="Unassembled WGS sequence"/>
</dbReference>
<evidence type="ECO:0000313" key="1">
    <source>
        <dbReference type="EMBL" id="CUI15064.1"/>
    </source>
</evidence>
<name>A0A0S4KJA7_BODSA</name>
<dbReference type="EMBL" id="CYKH01001760">
    <property type="protein sequence ID" value="CUI15064.1"/>
    <property type="molecule type" value="Genomic_DNA"/>
</dbReference>
<dbReference type="SUPFAM" id="SSF52058">
    <property type="entry name" value="L domain-like"/>
    <property type="match status" value="2"/>
</dbReference>
<dbReference type="InterPro" id="IPR001611">
    <property type="entry name" value="Leu-rich_rpt"/>
</dbReference>
<proteinExistence type="predicted"/>